<reference evidence="2 3" key="1">
    <citation type="submission" date="2016-03" db="EMBL/GenBank/DDBJ databases">
        <title>Shallow-sea hydrothermal system.</title>
        <authorList>
            <person name="Tang K."/>
        </authorList>
    </citation>
    <scope>NUCLEOTIDE SEQUENCE [LARGE SCALE GENOMIC DNA]</scope>
    <source>
        <strain evidence="2 3">JLT9</strain>
    </source>
</reference>
<feature type="region of interest" description="Disordered" evidence="1">
    <location>
        <begin position="56"/>
        <end position="82"/>
    </location>
</feature>
<gene>
    <name evidence="2" type="ORF">SGUI_2472</name>
</gene>
<dbReference type="KEGG" id="serj:SGUI_2472"/>
<organism evidence="2 3">
    <name type="scientific">Serinicoccus hydrothermalis</name>
    <dbReference type="NCBI Taxonomy" id="1758689"/>
    <lineage>
        <taxon>Bacteria</taxon>
        <taxon>Bacillati</taxon>
        <taxon>Actinomycetota</taxon>
        <taxon>Actinomycetes</taxon>
        <taxon>Micrococcales</taxon>
        <taxon>Ornithinimicrobiaceae</taxon>
        <taxon>Serinicoccus</taxon>
    </lineage>
</organism>
<dbReference type="OrthoDB" id="5195446at2"/>
<accession>A0A1B1NEJ3</accession>
<dbReference type="EMBL" id="CP014989">
    <property type="protein sequence ID" value="ANS79868.1"/>
    <property type="molecule type" value="Genomic_DNA"/>
</dbReference>
<proteinExistence type="predicted"/>
<evidence type="ECO:0000313" key="3">
    <source>
        <dbReference type="Proteomes" id="UP000092482"/>
    </source>
</evidence>
<dbReference type="AlphaFoldDB" id="A0A1B1NEJ3"/>
<dbReference type="RefSeq" id="WP_066640833.1">
    <property type="nucleotide sequence ID" value="NZ_CP014989.1"/>
</dbReference>
<sequence>MTMLTTIKVPAQVRDRLKAQAGEAGITLGQYLADLAARGEREERFRRLKSQIAATRPADRASWEQETSAWERAELGDAARHD</sequence>
<evidence type="ECO:0000256" key="1">
    <source>
        <dbReference type="SAM" id="MobiDB-lite"/>
    </source>
</evidence>
<keyword evidence="3" id="KW-1185">Reference proteome</keyword>
<name>A0A1B1NEJ3_9MICO</name>
<dbReference type="Proteomes" id="UP000092482">
    <property type="component" value="Chromosome"/>
</dbReference>
<feature type="compositionally biased region" description="Basic and acidic residues" evidence="1">
    <location>
        <begin position="57"/>
        <end position="82"/>
    </location>
</feature>
<protein>
    <submittedName>
        <fullName evidence="2">Uncharacterized protein</fullName>
    </submittedName>
</protein>
<dbReference type="STRING" id="1758689.SGUI_2472"/>
<evidence type="ECO:0000313" key="2">
    <source>
        <dbReference type="EMBL" id="ANS79868.1"/>
    </source>
</evidence>